<evidence type="ECO:0000256" key="13">
    <source>
        <dbReference type="SAM" id="SignalP"/>
    </source>
</evidence>
<dbReference type="InterPro" id="IPR000490">
    <property type="entry name" value="Glyco_hydro_17"/>
</dbReference>
<evidence type="ECO:0000313" key="15">
    <source>
        <dbReference type="Proteomes" id="UP000799429"/>
    </source>
</evidence>
<keyword evidence="7" id="KW-0325">Glycoprotein</keyword>
<evidence type="ECO:0000256" key="10">
    <source>
        <dbReference type="ARBA" id="ARBA00038929"/>
    </source>
</evidence>
<dbReference type="GO" id="GO:0005576">
    <property type="term" value="C:extracellular region"/>
    <property type="evidence" value="ECO:0007669"/>
    <property type="project" value="TreeGrafter"/>
</dbReference>
<gene>
    <name evidence="14" type="ORF">M501DRAFT_927964</name>
</gene>
<evidence type="ECO:0000256" key="3">
    <source>
        <dbReference type="ARBA" id="ARBA00022512"/>
    </source>
</evidence>
<proteinExistence type="inferred from homology"/>
<dbReference type="EMBL" id="MU006090">
    <property type="protein sequence ID" value="KAF2842114.1"/>
    <property type="molecule type" value="Genomic_DNA"/>
</dbReference>
<keyword evidence="5 13" id="KW-0732">Signal</keyword>
<sequence length="304" mass="32990">MYLTAIVSLAIALAPAVVSAKGKVGFALGTKMPNGECKFQPDYEADFDTILAASGSKLVRGYAASDCDAAKWILPAAKKKGFQVMLGVWPDTPESFALDKKALTTYVPQYKEQVYGITVGSESLYRGNFTDLELLDKIQDIKQALPYAKVGTADSWNVIRDGKADAIIRAGVDLMLVNAFAFWQGATIENATAVYFDDLMQAFGHIQTVAGGVDSAPELWNGETGWPTTGGTNFKAAEAGTENAKHFYQKGFCAAIDWNVNSFYFEAFDEPWKPLSVGDDGFSADETHWGAMTADRNSKFSLKC</sequence>
<dbReference type="OrthoDB" id="1293114at2759"/>
<dbReference type="SUPFAM" id="SSF51445">
    <property type="entry name" value="(Trans)glycosidases"/>
    <property type="match status" value="1"/>
</dbReference>
<name>A0A9P4VVW8_9PEZI</name>
<evidence type="ECO:0000313" key="14">
    <source>
        <dbReference type="EMBL" id="KAF2842114.1"/>
    </source>
</evidence>
<dbReference type="InterPro" id="IPR050732">
    <property type="entry name" value="Beta-glucan_modifiers"/>
</dbReference>
<evidence type="ECO:0000256" key="7">
    <source>
        <dbReference type="ARBA" id="ARBA00023180"/>
    </source>
</evidence>
<dbReference type="AlphaFoldDB" id="A0A9P4VVW8"/>
<dbReference type="GO" id="GO:0042973">
    <property type="term" value="F:glucan endo-1,3-beta-D-glucosidase activity"/>
    <property type="evidence" value="ECO:0007669"/>
    <property type="project" value="TreeGrafter"/>
</dbReference>
<evidence type="ECO:0000256" key="8">
    <source>
        <dbReference type="ARBA" id="ARBA00023295"/>
    </source>
</evidence>
<keyword evidence="8" id="KW-0326">Glycosidase</keyword>
<feature type="chain" id="PRO_5040109521" description="glucan 1,3-beta-glucosidase" evidence="13">
    <location>
        <begin position="21"/>
        <end position="304"/>
    </location>
</feature>
<comment type="catalytic activity">
    <reaction evidence="9">
        <text>Successive hydrolysis of beta-D-glucose units from the non-reducing ends of (1-&gt;3)-beta-D-glucans, releasing alpha-glucose.</text>
        <dbReference type="EC" id="3.2.1.58"/>
    </reaction>
</comment>
<dbReference type="PANTHER" id="PTHR16631:SF26">
    <property type="entry name" value="GLUCAN 1,3-BETA-GLUCOSIDASE"/>
    <property type="match status" value="1"/>
</dbReference>
<dbReference type="Pfam" id="PF00332">
    <property type="entry name" value="Glyco_hydro_17"/>
    <property type="match status" value="1"/>
</dbReference>
<accession>A0A9P4VVW8</accession>
<keyword evidence="6 14" id="KW-0378">Hydrolase</keyword>
<dbReference type="GO" id="GO:0071555">
    <property type="term" value="P:cell wall organization"/>
    <property type="evidence" value="ECO:0007669"/>
    <property type="project" value="TreeGrafter"/>
</dbReference>
<comment type="subcellular location">
    <subcellularLocation>
        <location evidence="1">Secreted</location>
        <location evidence="1">Cell wall</location>
    </subcellularLocation>
</comment>
<evidence type="ECO:0000256" key="9">
    <source>
        <dbReference type="ARBA" id="ARBA00036824"/>
    </source>
</evidence>
<protein>
    <recommendedName>
        <fullName evidence="10">glucan 1,3-beta-glucosidase</fullName>
        <ecNumber evidence="10">3.2.1.58</ecNumber>
    </recommendedName>
    <alternativeName>
        <fullName evidence="11">Exo-1,3-beta-glucanase</fullName>
    </alternativeName>
</protein>
<dbReference type="PANTHER" id="PTHR16631">
    <property type="entry name" value="GLUCAN 1,3-BETA-GLUCOSIDASE"/>
    <property type="match status" value="1"/>
</dbReference>
<dbReference type="EC" id="3.2.1.58" evidence="10"/>
<keyword evidence="15" id="KW-1185">Reference proteome</keyword>
<feature type="signal peptide" evidence="13">
    <location>
        <begin position="1"/>
        <end position="20"/>
    </location>
</feature>
<evidence type="ECO:0000256" key="4">
    <source>
        <dbReference type="ARBA" id="ARBA00022525"/>
    </source>
</evidence>
<evidence type="ECO:0000256" key="11">
    <source>
        <dbReference type="ARBA" id="ARBA00041761"/>
    </source>
</evidence>
<keyword evidence="3" id="KW-0134">Cell wall</keyword>
<evidence type="ECO:0000256" key="5">
    <source>
        <dbReference type="ARBA" id="ARBA00022729"/>
    </source>
</evidence>
<dbReference type="GO" id="GO:0004338">
    <property type="term" value="F:glucan exo-1,3-beta-glucosidase activity"/>
    <property type="evidence" value="ECO:0007669"/>
    <property type="project" value="UniProtKB-EC"/>
</dbReference>
<dbReference type="Proteomes" id="UP000799429">
    <property type="component" value="Unassembled WGS sequence"/>
</dbReference>
<evidence type="ECO:0000256" key="12">
    <source>
        <dbReference type="RuleBase" id="RU004335"/>
    </source>
</evidence>
<evidence type="ECO:0000256" key="6">
    <source>
        <dbReference type="ARBA" id="ARBA00022801"/>
    </source>
</evidence>
<dbReference type="GO" id="GO:0009986">
    <property type="term" value="C:cell surface"/>
    <property type="evidence" value="ECO:0007669"/>
    <property type="project" value="TreeGrafter"/>
</dbReference>
<reference evidence="14" key="1">
    <citation type="journal article" date="2020" name="Stud. Mycol.">
        <title>101 Dothideomycetes genomes: a test case for predicting lifestyles and emergence of pathogens.</title>
        <authorList>
            <person name="Haridas S."/>
            <person name="Albert R."/>
            <person name="Binder M."/>
            <person name="Bloem J."/>
            <person name="Labutti K."/>
            <person name="Salamov A."/>
            <person name="Andreopoulos B."/>
            <person name="Baker S."/>
            <person name="Barry K."/>
            <person name="Bills G."/>
            <person name="Bluhm B."/>
            <person name="Cannon C."/>
            <person name="Castanera R."/>
            <person name="Culley D."/>
            <person name="Daum C."/>
            <person name="Ezra D."/>
            <person name="Gonzalez J."/>
            <person name="Henrissat B."/>
            <person name="Kuo A."/>
            <person name="Liang C."/>
            <person name="Lipzen A."/>
            <person name="Lutzoni F."/>
            <person name="Magnuson J."/>
            <person name="Mondo S."/>
            <person name="Nolan M."/>
            <person name="Ohm R."/>
            <person name="Pangilinan J."/>
            <person name="Park H.-J."/>
            <person name="Ramirez L."/>
            <person name="Alfaro M."/>
            <person name="Sun H."/>
            <person name="Tritt A."/>
            <person name="Yoshinaga Y."/>
            <person name="Zwiers L.-H."/>
            <person name="Turgeon B."/>
            <person name="Goodwin S."/>
            <person name="Spatafora J."/>
            <person name="Crous P."/>
            <person name="Grigoriev I."/>
        </authorList>
    </citation>
    <scope>NUCLEOTIDE SEQUENCE</scope>
    <source>
        <strain evidence="14">CBS 101060</strain>
    </source>
</reference>
<dbReference type="GO" id="GO:0009277">
    <property type="term" value="C:fungal-type cell wall"/>
    <property type="evidence" value="ECO:0007669"/>
    <property type="project" value="TreeGrafter"/>
</dbReference>
<keyword evidence="4" id="KW-0964">Secreted</keyword>
<comment type="caution">
    <text evidence="14">The sequence shown here is derived from an EMBL/GenBank/DDBJ whole genome shotgun (WGS) entry which is preliminary data.</text>
</comment>
<dbReference type="InterPro" id="IPR017853">
    <property type="entry name" value="GH"/>
</dbReference>
<dbReference type="GO" id="GO:0005975">
    <property type="term" value="P:carbohydrate metabolic process"/>
    <property type="evidence" value="ECO:0007669"/>
    <property type="project" value="InterPro"/>
</dbReference>
<comment type="similarity">
    <text evidence="2 12">Belongs to the glycosyl hydrolase 17 family.</text>
</comment>
<organism evidence="14 15">
    <name type="scientific">Patellaria atrata CBS 101060</name>
    <dbReference type="NCBI Taxonomy" id="1346257"/>
    <lineage>
        <taxon>Eukaryota</taxon>
        <taxon>Fungi</taxon>
        <taxon>Dikarya</taxon>
        <taxon>Ascomycota</taxon>
        <taxon>Pezizomycotina</taxon>
        <taxon>Dothideomycetes</taxon>
        <taxon>Dothideomycetes incertae sedis</taxon>
        <taxon>Patellariales</taxon>
        <taxon>Patellariaceae</taxon>
        <taxon>Patellaria</taxon>
    </lineage>
</organism>
<evidence type="ECO:0000256" key="1">
    <source>
        <dbReference type="ARBA" id="ARBA00004191"/>
    </source>
</evidence>
<evidence type="ECO:0000256" key="2">
    <source>
        <dbReference type="ARBA" id="ARBA00008773"/>
    </source>
</evidence>
<dbReference type="Gene3D" id="3.20.20.80">
    <property type="entry name" value="Glycosidases"/>
    <property type="match status" value="2"/>
</dbReference>